<dbReference type="PROSITE" id="PS50010">
    <property type="entry name" value="DH_2"/>
    <property type="match status" value="1"/>
</dbReference>
<keyword evidence="1" id="KW-0175">Coiled coil</keyword>
<dbReference type="GO" id="GO:0005085">
    <property type="term" value="F:guanyl-nucleotide exchange factor activity"/>
    <property type="evidence" value="ECO:0007669"/>
    <property type="project" value="InterPro"/>
</dbReference>
<dbReference type="InterPro" id="IPR035899">
    <property type="entry name" value="DBL_dom_sf"/>
</dbReference>
<feature type="region of interest" description="Disordered" evidence="2">
    <location>
        <begin position="223"/>
        <end position="287"/>
    </location>
</feature>
<dbReference type="EMBL" id="KE747839">
    <property type="protein sequence ID" value="RMZ73207.1"/>
    <property type="molecule type" value="Genomic_DNA"/>
</dbReference>
<evidence type="ECO:0000259" key="3">
    <source>
        <dbReference type="PROSITE" id="PS50010"/>
    </source>
</evidence>
<evidence type="ECO:0000256" key="1">
    <source>
        <dbReference type="SAM" id="Coils"/>
    </source>
</evidence>
<dbReference type="SUPFAM" id="SSF56112">
    <property type="entry name" value="Protein kinase-like (PK-like)"/>
    <property type="match status" value="1"/>
</dbReference>
<feature type="compositionally biased region" description="Polar residues" evidence="2">
    <location>
        <begin position="2126"/>
        <end position="2135"/>
    </location>
</feature>
<dbReference type="Gene3D" id="1.20.900.10">
    <property type="entry name" value="Dbl homology (DH) domain"/>
    <property type="match status" value="1"/>
</dbReference>
<organism evidence="4 5">
    <name type="scientific">Pyrenophora seminiperda CCB06</name>
    <dbReference type="NCBI Taxonomy" id="1302712"/>
    <lineage>
        <taxon>Eukaryota</taxon>
        <taxon>Fungi</taxon>
        <taxon>Dikarya</taxon>
        <taxon>Ascomycota</taxon>
        <taxon>Pezizomycotina</taxon>
        <taxon>Dothideomycetes</taxon>
        <taxon>Pleosporomycetidae</taxon>
        <taxon>Pleosporales</taxon>
        <taxon>Pleosporineae</taxon>
        <taxon>Pleosporaceae</taxon>
        <taxon>Pyrenophora</taxon>
    </lineage>
</organism>
<gene>
    <name evidence="4" type="ORF">GMOD_00009015</name>
</gene>
<feature type="region of interest" description="Disordered" evidence="2">
    <location>
        <begin position="1615"/>
        <end position="1634"/>
    </location>
</feature>
<dbReference type="InterPro" id="IPR011009">
    <property type="entry name" value="Kinase-like_dom_sf"/>
</dbReference>
<dbReference type="SUPFAM" id="SSF48065">
    <property type="entry name" value="DBL homology domain (DH-domain)"/>
    <property type="match status" value="1"/>
</dbReference>
<feature type="region of interest" description="Disordered" evidence="2">
    <location>
        <begin position="1660"/>
        <end position="1696"/>
    </location>
</feature>
<evidence type="ECO:0000313" key="5">
    <source>
        <dbReference type="Proteomes" id="UP000265663"/>
    </source>
</evidence>
<keyword evidence="5" id="KW-1185">Reference proteome</keyword>
<name>A0A3M7MFH2_9PLEO</name>
<dbReference type="Gene3D" id="1.10.510.10">
    <property type="entry name" value="Transferase(Phosphotransferase) domain 1"/>
    <property type="match status" value="1"/>
</dbReference>
<dbReference type="InterPro" id="IPR052233">
    <property type="entry name" value="Rho-type_GEFs"/>
</dbReference>
<dbReference type="InterPro" id="IPR000219">
    <property type="entry name" value="DH_dom"/>
</dbReference>
<evidence type="ECO:0000256" key="2">
    <source>
        <dbReference type="SAM" id="MobiDB-lite"/>
    </source>
</evidence>
<feature type="region of interest" description="Disordered" evidence="2">
    <location>
        <begin position="308"/>
        <end position="373"/>
    </location>
</feature>
<feature type="region of interest" description="Disordered" evidence="2">
    <location>
        <begin position="1973"/>
        <end position="1993"/>
    </location>
</feature>
<sequence length="2153" mass="241054">MEMNALPQCIKSAQELYDLRTKYKEASVLISAIYSESMVIAASLSQVQNLLQHDALQNKPQLLETFDRALTGCRVVYGCLEEEVRELAIKADHDHLKFKDRAKFLWKEETFKELLTQIRGQQSALSLLIQGLQMESLGDIKKLVEENSVTLDQVVKQSKTLQQSHPKVKVPESVFGQSTLVGEEVDTESIMKATEFTFDDEVVNSKAYRRAMAMALSTSRSDLKVPNASESQLSNEDTIVPEPSRQPKYQSRIIVRKGVPPPQPKKDVGISIQESETKPDHICQPATPKEHAELFDTLERDVLSFMPQMMPTTPYRNPNSVRNNLTTLPSQGISQASPAPPRRSSEGNEVMGCEAPPPLPLRRPSEPPMRSVASSDSMYTLGAQSILSRVSSASSHTAYSASQSSLNLSIRPIRKPLPISSRLSYHASEMAGGLSPDFTATKGLPQLYNNEMRNVWLSLVEAERKFVDRMVKLKRMFYDNVIRQWPIIQKHLDAVLIGEQIATLHQQYLLQTMDGELAGNTSTLCNPYVFETWISKTQQLYREYFRMMPHAASSLRTTQITDQKFTPFVNTLGLSIAYFGKSWEDYLKLPSVQLQSYVDALQKLVNIAQKLNEQAAALEASRLNRALQLVTSLERSASALLEEAQSREDVQDIEKRIRTDVNTLYQLRLGDPMRRVRHQGSIAMKLKSQGPWFPIHAVLFDHYFVWGNVKKSKGDELLVLNAPTAVENLGVTLPADLHQVQKTTMLDHIPRGSKLYVISIKDTTQGGKPSLLGFNIFQERRVWFDRLSLSRNLSQKFVLGTEQHASQLEHLTTAAGVDPNDVVAIVTIHHSQALDVNQRTPFPKHTLLRTEAGREPSLDGCHIFLQSLGEDPAYSMGRHNSTVDRDVYFPGSEAGPYQYYLLPLWDSDCWRLQSFSESLATVNGVPIMNSTPRTKKLSTQYPHAVHLEQHRVNHTFIKTLQVDIWLLKTAREALSQTHFSPILPELQSQLQDVDEHDEPWSRQRYIIRRGQVSTSSCRVTQRFTGELETAKLFRDDEWGREKRTEEFRMFAKEKVDASIVRYHRMTEIGQVPAIITDTHEGFQSYAELEAEIKTFHPGIRFSIAAKLLRRLFSALAFLHFKGIIHGSVSKESVLLNLVNSRPGFVLLVDYSAASSFSESTVPPLKEMVEEGKIAMGIVVDCCDIWHLREAAAKDAMSQAFCARKTVQAQKDFHMVERIAAVYFDEPGNSRKSTEGKKLLRLLDLQQNSWHSARNHQLHNSTRREVGMCRTSVIKEMEDEWNQGHPAPKIGQESEMILTLGHAWLDGLATRMYHGRWDATPMDVCAKIKELAGPVEEPWQTISVTRTFTFFRGRDDLSFKRSCIMEWLASHCEAYPEWRAAMMKESDRQFRDPRAPITQEQIIRVRDALSSQGTLPMPMIETFKRLTSEEIMDTMNVRETHLVWYHIPSRMFNATQLHRLANPKQPLTCVSGGHVPCDNFIEVRGEPKIEGHYVPLSMLIRLTSSLGLSLRVPDHIQEFPKHDPADFSHAIHFVVLAHTGLVPWATVTREGAQFNFHAPLMPLTFETHDTFLSTYFGGMKVLPSIVPGKQGVYERLDHWTKFKTASEIDNAAKASTRKVLPANRPSRRAGSRVSDMSGPIVVQASLRTVLKLRGIDRANVSLPKKRGNQVSISETPDPKRTKNTAPAEDKAVDNAPPAKPAVFTDAHMDNMIRNLERLAQGELPSMNQGPPSLNDSLYKNGENSNLNVPPPKDAAALKEDLTIASQGSFDFEHDAEQVGKWMTLVNADDDDQPLLLGIFGWNFHHGLRGDRDVQDTEKNKPTYEEVLLAKARKGKAPVGKETPIQEDVQDATSHYAQAVAEVKVFTEGLMKARNAQLSSIAAKASTTKGNPVGEETPVQEEYWNDGSTVAASTVADEMVNAGNANILPDEVKALVDKVLVAATPEERVQYVPRNDTLVTNWIEETCKEALAGPSRDRFKSTASLPSTHGSGLDTVVPETDYLQAGSEASGTSTVVQSPLLPALEEPSSVLAGQPSASVYRHSAPAANQDMPDTDNEVYDGPASPTRTRYVSQEAPETDYGSDLSGLETLSISGQSPRPREYVPVNIPATIHEDDEMSDREGEPSHPPTSGQSTPDDSSSEAEDRLPRSTLDSYL</sequence>
<proteinExistence type="predicted"/>
<reference evidence="4 5" key="1">
    <citation type="journal article" date="2014" name="PLoS ONE">
        <title>De novo Genome Assembly of the Fungal Plant Pathogen Pyrenophora semeniperda.</title>
        <authorList>
            <person name="Soliai M.M."/>
            <person name="Meyer S.E."/>
            <person name="Udall J.A."/>
            <person name="Elzinga D.E."/>
            <person name="Hermansen R.A."/>
            <person name="Bodily P.M."/>
            <person name="Hart A.A."/>
            <person name="Coleman C.E."/>
        </authorList>
    </citation>
    <scope>NUCLEOTIDE SEQUENCE [LARGE SCALE GENOMIC DNA]</scope>
    <source>
        <strain evidence="4 5">CCB06</strain>
        <tissue evidence="4">Mycelium</tissue>
    </source>
</reference>
<dbReference type="PANTHER" id="PTHR46572">
    <property type="entry name" value="RHO1 GDP-GTP EXCHANGE PROTEIN 1-RELATED"/>
    <property type="match status" value="1"/>
</dbReference>
<feature type="compositionally biased region" description="Polar residues" evidence="2">
    <location>
        <begin position="310"/>
        <end position="335"/>
    </location>
</feature>
<dbReference type="OrthoDB" id="727118at2759"/>
<dbReference type="PANTHER" id="PTHR46572:SF1">
    <property type="entry name" value="RHO1 GUANINE NUCLEOTIDE EXCHANGE FACTOR TUS1"/>
    <property type="match status" value="1"/>
</dbReference>
<feature type="coiled-coil region" evidence="1">
    <location>
        <begin position="594"/>
        <end position="643"/>
    </location>
</feature>
<feature type="domain" description="DH" evidence="3">
    <location>
        <begin position="451"/>
        <end position="640"/>
    </location>
</feature>
<feature type="compositionally biased region" description="Polar residues" evidence="2">
    <location>
        <begin position="1979"/>
        <end position="1988"/>
    </location>
</feature>
<dbReference type="Gene3D" id="3.30.200.20">
    <property type="entry name" value="Phosphorylase Kinase, domain 1"/>
    <property type="match status" value="1"/>
</dbReference>
<feature type="compositionally biased region" description="Polar residues" evidence="2">
    <location>
        <begin position="228"/>
        <end position="237"/>
    </location>
</feature>
<dbReference type="Proteomes" id="UP000265663">
    <property type="component" value="Unassembled WGS sequence"/>
</dbReference>
<evidence type="ECO:0000313" key="4">
    <source>
        <dbReference type="EMBL" id="RMZ73207.1"/>
    </source>
</evidence>
<accession>A0A3M7MFH2</accession>
<dbReference type="Pfam" id="PF00621">
    <property type="entry name" value="RhoGEF"/>
    <property type="match status" value="1"/>
</dbReference>
<feature type="region of interest" description="Disordered" evidence="2">
    <location>
        <begin position="2040"/>
        <end position="2153"/>
    </location>
</feature>
<protein>
    <submittedName>
        <fullName evidence="4">Ankyrin repeat</fullName>
    </submittedName>
</protein>